<dbReference type="Pfam" id="PF00404">
    <property type="entry name" value="Dockerin_1"/>
    <property type="match status" value="1"/>
</dbReference>
<dbReference type="InterPro" id="IPR011506">
    <property type="entry name" value="Planctomycete_extracellular"/>
</dbReference>
<name>A0A5C5WYA9_9BACT</name>
<dbReference type="InterPro" id="IPR018247">
    <property type="entry name" value="EF_Hand_1_Ca_BS"/>
</dbReference>
<dbReference type="SUPFAM" id="SSF141072">
    <property type="entry name" value="CalX-like"/>
    <property type="match status" value="16"/>
</dbReference>
<dbReference type="Gene3D" id="2.60.40.2030">
    <property type="match status" value="16"/>
</dbReference>
<evidence type="ECO:0000256" key="1">
    <source>
        <dbReference type="ARBA" id="ARBA00022729"/>
    </source>
</evidence>
<dbReference type="SMART" id="SM00237">
    <property type="entry name" value="Calx_beta"/>
    <property type="match status" value="15"/>
</dbReference>
<dbReference type="RefSeq" id="WP_146515007.1">
    <property type="nucleotide sequence ID" value="NZ_SJPI01000001.1"/>
</dbReference>
<protein>
    <submittedName>
        <fullName evidence="6">Calx-beta domain protein</fullName>
    </submittedName>
</protein>
<dbReference type="InterPro" id="IPR016134">
    <property type="entry name" value="Dockerin_dom"/>
</dbReference>
<dbReference type="InterPro" id="IPR051171">
    <property type="entry name" value="CaCA"/>
</dbReference>
<dbReference type="PANTHER" id="PTHR11878">
    <property type="entry name" value="SODIUM/CALCIUM EXCHANGER"/>
    <property type="match status" value="1"/>
</dbReference>
<gene>
    <name evidence="6" type="ORF">Pla22_27250</name>
</gene>
<dbReference type="InterPro" id="IPR003644">
    <property type="entry name" value="Calx_beta"/>
</dbReference>
<dbReference type="GO" id="GO:0007154">
    <property type="term" value="P:cell communication"/>
    <property type="evidence" value="ECO:0007669"/>
    <property type="project" value="InterPro"/>
</dbReference>
<dbReference type="Proteomes" id="UP000316598">
    <property type="component" value="Unassembled WGS sequence"/>
</dbReference>
<dbReference type="Pfam" id="PF07595">
    <property type="entry name" value="Planc_extracel"/>
    <property type="match status" value="1"/>
</dbReference>
<dbReference type="GO" id="GO:0004553">
    <property type="term" value="F:hydrolase activity, hydrolyzing O-glycosyl compounds"/>
    <property type="evidence" value="ECO:0007669"/>
    <property type="project" value="InterPro"/>
</dbReference>
<dbReference type="EMBL" id="SJPI01000001">
    <property type="protein sequence ID" value="TWT55071.1"/>
    <property type="molecule type" value="Genomic_DNA"/>
</dbReference>
<keyword evidence="2" id="KW-0677">Repeat</keyword>
<evidence type="ECO:0000313" key="7">
    <source>
        <dbReference type="Proteomes" id="UP000316598"/>
    </source>
</evidence>
<evidence type="ECO:0000256" key="2">
    <source>
        <dbReference type="ARBA" id="ARBA00022737"/>
    </source>
</evidence>
<dbReference type="InterPro" id="IPR036439">
    <property type="entry name" value="Dockerin_dom_sf"/>
</dbReference>
<accession>A0A5C5WYA9</accession>
<dbReference type="PROSITE" id="PS00018">
    <property type="entry name" value="EF_HAND_1"/>
    <property type="match status" value="1"/>
</dbReference>
<dbReference type="PROSITE" id="PS51766">
    <property type="entry name" value="DOCKERIN"/>
    <property type="match status" value="1"/>
</dbReference>
<dbReference type="GO" id="GO:0030001">
    <property type="term" value="P:metal ion transport"/>
    <property type="evidence" value="ECO:0007669"/>
    <property type="project" value="TreeGrafter"/>
</dbReference>
<dbReference type="Pfam" id="PF03160">
    <property type="entry name" value="Calx-beta"/>
    <property type="match status" value="16"/>
</dbReference>
<dbReference type="SUPFAM" id="SSF63446">
    <property type="entry name" value="Type I dockerin domain"/>
    <property type="match status" value="1"/>
</dbReference>
<sequence length="3053" mass="312261">MSFARRAALKHQKGNRAVGNRVVKNRLFGNRLSGQRRRRLNFESLENRRVLAAIASGQELTDSLAIGQTESFEFSLAQPGLIRVAVGQTSGAVGNPNVTILNASGSVIAGPTTGTDDVTLELSGQPSGAYTAVVSDANNDETLDYHIRLLTLPGTPSAITGRDSISLGNGQRVAASVDVGSFNFYQFAVPADGTFRLSVGQDAGAPGRPELTVFGPDGMVISGASSGTDDVTTQITGLTGGTYTAVVAETNNDAAMDYYLRLLTIPGSPQAIVGRDTTSLSNGSEISATVEVGGFNFHSFDVAEGGAVRFTVGQDADASGQPDLTVFNSSGAIVFGPSSGADNAFAQLTDLPAGTYTALVADANGDEPLDYRARLLTLPGSPAPITGRDQVALGNGQEFQSSLEIGGLNFHQFTLGEAGTFRVSVGQDLAAVGGPELTIFDSTGTIIAGPTRGNDDATIQLINQPVGTYTAVVTETNSDETLDYRIRLLSLPGTPTPIGGRDSASLSNGGEVVASTDVGSFNFHRFTLDATSTVRIAVGQDDGEVGQPQFTVFDDAGDILFGPSNGNDGVSAVLADLPLGTYTVLVEDANNDSALDYRIRMLALPGTPQPIAGRDSDALGNGEVFATQVSAGEFNFHRIVLDEPSTFRFSLGQDADAVGNPELTIYGPDGSIAFGPQNGTDEISFQATLADAGTYTAVVTDANSDSSMAYRVRLLVLPGTPQTIDGNDSVLLTSGQEVSSTVDVGGFHFHNFTVDSLSTARLYLGHDSGSLGQPELTVFAADGSVVRSAISGTDDISVELANLPAGDYVAMVTDVSSDVAMDYRLRLLTLPGTPTLLSARDRELVDGATVLSTVPVGSFTLFPFKATAGDNVLVRVSKDATTPDAEPRVDIFDSNGSLVISQGDTSVANASFTISENGTYYAIVTDGNNDEAMTFSVTASGNNAPPSTVTIRQASQVVDEDAGTVSFDIDLDFPSATEVTVPLALSGTATEGSDYTISTSTVTIAAGSSTANVTLSIVDDFDDEADVETAVVTMGTVTGAVKGVGVSHTLSINDNDDPPAIVSVSAASQEVDEDAGTVSFDILLSKPSPFAINIPFTLTGTATRGGDYTSPPSPITIAAGETSLTVSITVLDDSEDEADQETIVMTLETPDRADLGASVVHTVTINDNDQPPPMVSMAAASQSVNEDVGNLTFDVALTSASASEVTVPFTVSGTATDGSDFTLTTTSPLTFAAGSTTQTVTIAVADDSELESSETVIVTLGTPTGASLGTAITHTATIVDNEVAPPTVNFTSVPQASTENIGSFSVSIGLSEASTEAITIPFALGGTAIRDTDYTAPTDSFTIPAGATSATITVTVIDDAIDEPDETILITLGEASGVQLGTNIQYTLTVLDNDDPVVNPPTVGFSTASTNFTEATTTVVIDVELSATTTFEVTVPFTITGTATNGVDYTISSSPITIVAGSSTGSITVMYLDDSIGEASQETIVLTLGTPTGADLGTDTVHTLTITDNETVQPSVSFGSASQTVNEDAGSVTFDVVLSTALTEAVEVTYSVSGTAIGGSDFTITDSPITIPAGSTSVPITLNVIDDAIDETDQETVVVTITGVVGANLGASVVHTATIVDNDDPPLSVSMDVTGTAGGEGIGSLQFELNLSAVSTTDVSIPFTLSGTATDGSDFTVPVSPVTIAAGETSTTFTITVLDDLIDEDDTETVIINFGTPVGAVFTGSTTHTATISDDDAIEPTVSISLADQTASESDGTVSFSVVLSQASDQAITIPFTLGGTATLTDDFTITSSPLSIPAGVTSLDVEIALVDDDVDEADQETLVVTLGTPTGAVLGTSIVHTLTINDDDAILPTVDVSVASQTVSEDAGTVTFTVNLSEASDVDVSVPFTVTGTAVSGSDFTITASPVVITAGSTSATINVGVIDDSISETSLETVIVTLGTPTNANLGTSVVHTVSISDNEPLPPTVNVTPITRTEDEDVGTLSFDVTLSEASTQDVSIPFTLSGTATSGVDYTFTASPLTIVAGQTSFTAVITILNDTIEEDDQESIIVTLGEPTGATLGTDAVFTAIINDNDKLTGTVEFSASGQTVNEDVGTFTFDIVLSNALSSDVTIPFTLSGAATNGVDYTITQSPVTIPAGQTLATVTVVVTDDTFDEENERVIATLGTPTGATLGLMTVHTAIITDNDDSSPVVNIANASQSVSEDAGIVAVTVTLSVALSSPVSVPFTLSGTATSGSDYSFANSPIVIPEGVTTFTAFVTILEDTIIEDPETVVVTLGTPDLAALGSSSVHTITITDNDVTGATPAVNVSVASQSGSESVGTLTFNVTLSNTSATDVTIPFTVSGTATDGTDFTITGSPITITPGFLSAPIVITLTDDVDVESDETVVVTLGTPIGATLGLTTVHTATIVDDDSATLPTVNVSAASQSGSEDAGTLTFDVTLSAASDQDVTVPFTVTGTATSGDDFTITSSPVTILAGATTATVTISVVDDTLVESDETIVITLGTPTGATLGANVVHTATITDNEVAVPVVNISSISQVGAEGAGTFSFQVTLSSPSDTLVSVPFTVTGTAVRGADYAISASPINFSAGVTLATLTITITDDLIDEDDETVIITLGTPTGATLGTDIVHTLTIADNDVSPPVVNVGSVSQSVGEDVGTLSFDVVLSEAAAVNTSIPFTVSGTATDGSDFTIASSTATIAAGSTTATVTITIIDDLIDEVDETIVVTLGTSAGATLGSSVVHTATITDNDDPPPVIVITSGIPAGSSDDGIDGKGTPPTSWANQRSTLRVAEFDLGTPLTAVPTPADLTLTNKGVGGLETGTFITLQASQITMSTDLTTLTLNFDAGQLTDGVYELVIGSTVTGGEPIVITGTRENKFFVLTGDFNGSGIVDNRDFTTFAYWFLNTTPPEYVDLRTPVGINAQDFVIFLDHFGENMFPEADASSSLALSLDQAEGEALLASLVQPADVNGDGVVNARDALNVINRMSQGNTESDGGFSSFDANRDGKISAADALFVINRLPQVSVPVPEPEDDDEASIVDQLLANEAFIEELF</sequence>
<proteinExistence type="predicted"/>
<comment type="caution">
    <text evidence="6">The sequence shown here is derived from an EMBL/GenBank/DDBJ whole genome shotgun (WGS) entry which is preliminary data.</text>
</comment>
<dbReference type="InterPro" id="IPR002105">
    <property type="entry name" value="Dockerin_1_rpt"/>
</dbReference>
<dbReference type="GO" id="GO:0000272">
    <property type="term" value="P:polysaccharide catabolic process"/>
    <property type="evidence" value="ECO:0007669"/>
    <property type="project" value="InterPro"/>
</dbReference>
<reference evidence="6 7" key="1">
    <citation type="submission" date="2019-02" db="EMBL/GenBank/DDBJ databases">
        <title>Deep-cultivation of Planctomycetes and their phenomic and genomic characterization uncovers novel biology.</title>
        <authorList>
            <person name="Wiegand S."/>
            <person name="Jogler M."/>
            <person name="Boedeker C."/>
            <person name="Pinto D."/>
            <person name="Vollmers J."/>
            <person name="Rivas-Marin E."/>
            <person name="Kohn T."/>
            <person name="Peeters S.H."/>
            <person name="Heuer A."/>
            <person name="Rast P."/>
            <person name="Oberbeckmann S."/>
            <person name="Bunk B."/>
            <person name="Jeske O."/>
            <person name="Meyerdierks A."/>
            <person name="Storesund J.E."/>
            <person name="Kallscheuer N."/>
            <person name="Luecker S."/>
            <person name="Lage O.M."/>
            <person name="Pohl T."/>
            <person name="Merkel B.J."/>
            <person name="Hornburger P."/>
            <person name="Mueller R.-W."/>
            <person name="Bruemmer F."/>
            <person name="Labrenz M."/>
            <person name="Spormann A.M."/>
            <person name="Op Den Camp H."/>
            <person name="Overmann J."/>
            <person name="Amann R."/>
            <person name="Jetten M.S.M."/>
            <person name="Mascher T."/>
            <person name="Medema M.H."/>
            <person name="Devos D.P."/>
            <person name="Kaster A.-K."/>
            <person name="Ovreas L."/>
            <person name="Rohde M."/>
            <person name="Galperin M.Y."/>
            <person name="Jogler C."/>
        </authorList>
    </citation>
    <scope>NUCLEOTIDE SEQUENCE [LARGE SCALE GENOMIC DNA]</scope>
    <source>
        <strain evidence="6 7">Pla22</strain>
    </source>
</reference>
<dbReference type="InterPro" id="IPR038081">
    <property type="entry name" value="CalX-like_sf"/>
</dbReference>
<dbReference type="PANTHER" id="PTHR11878:SF65">
    <property type="entry name" value="NA_CA-EXCHANGE PROTEIN, ISOFORM G"/>
    <property type="match status" value="1"/>
</dbReference>
<keyword evidence="3" id="KW-0106">Calcium</keyword>
<feature type="domain" description="Dockerin" evidence="5">
    <location>
        <begin position="2961"/>
        <end position="3029"/>
    </location>
</feature>
<evidence type="ECO:0000256" key="3">
    <source>
        <dbReference type="ARBA" id="ARBA00022837"/>
    </source>
</evidence>
<evidence type="ECO:0000259" key="5">
    <source>
        <dbReference type="PROSITE" id="PS51766"/>
    </source>
</evidence>
<evidence type="ECO:0000256" key="4">
    <source>
        <dbReference type="ARBA" id="ARBA00023065"/>
    </source>
</evidence>
<dbReference type="GO" id="GO:0016020">
    <property type="term" value="C:membrane"/>
    <property type="evidence" value="ECO:0007669"/>
    <property type="project" value="InterPro"/>
</dbReference>
<dbReference type="CDD" id="cd14256">
    <property type="entry name" value="Dockerin_I"/>
    <property type="match status" value="1"/>
</dbReference>
<keyword evidence="1" id="KW-0732">Signal</keyword>
<dbReference type="Gene3D" id="2.60.120.380">
    <property type="match status" value="6"/>
</dbReference>
<keyword evidence="4" id="KW-0813">Transport</keyword>
<organism evidence="6 7">
    <name type="scientific">Rubripirellula amarantea</name>
    <dbReference type="NCBI Taxonomy" id="2527999"/>
    <lineage>
        <taxon>Bacteria</taxon>
        <taxon>Pseudomonadati</taxon>
        <taxon>Planctomycetota</taxon>
        <taxon>Planctomycetia</taxon>
        <taxon>Pirellulales</taxon>
        <taxon>Pirellulaceae</taxon>
        <taxon>Rubripirellula</taxon>
    </lineage>
</organism>
<dbReference type="OrthoDB" id="282736at2"/>
<evidence type="ECO:0000313" key="6">
    <source>
        <dbReference type="EMBL" id="TWT55071.1"/>
    </source>
</evidence>
<keyword evidence="7" id="KW-1185">Reference proteome</keyword>
<keyword evidence="4" id="KW-0406">Ion transport</keyword>
<dbReference type="Gene3D" id="1.10.1330.10">
    <property type="entry name" value="Dockerin domain"/>
    <property type="match status" value="1"/>
</dbReference>